<keyword evidence="2" id="KW-0663">Pyridoxal phosphate</keyword>
<protein>
    <submittedName>
        <fullName evidence="4">Serine/threonine dehydratase</fullName>
    </submittedName>
</protein>
<comment type="cofactor">
    <cofactor evidence="1">
        <name>pyridoxal 5'-phosphate</name>
        <dbReference type="ChEBI" id="CHEBI:597326"/>
    </cofactor>
</comment>
<reference evidence="5" key="1">
    <citation type="journal article" date="2020" name="Int. J. Syst. Evol. Microbiol.">
        <title>Alteromonas alba sp. nov., a marine bacterium isolated from the seawater of the West Pacific Ocean.</title>
        <authorList>
            <person name="Sun C."/>
            <person name="Wu Y.-H."/>
            <person name="Xamxidin M."/>
            <person name="Cheng H."/>
            <person name="Xu X.-W."/>
        </authorList>
    </citation>
    <scope>NUCLEOTIDE SEQUENCE [LARGE SCALE GENOMIC DNA]</scope>
    <source>
        <strain evidence="5">9a2</strain>
    </source>
</reference>
<evidence type="ECO:0000256" key="1">
    <source>
        <dbReference type="ARBA" id="ARBA00001933"/>
    </source>
</evidence>
<dbReference type="InterPro" id="IPR036052">
    <property type="entry name" value="TrpB-like_PALP_sf"/>
</dbReference>
<evidence type="ECO:0000256" key="2">
    <source>
        <dbReference type="ARBA" id="ARBA00022898"/>
    </source>
</evidence>
<dbReference type="NCBIfam" id="NF005147">
    <property type="entry name" value="PRK06608.1"/>
    <property type="match status" value="1"/>
</dbReference>
<dbReference type="Pfam" id="PF00291">
    <property type="entry name" value="PALP"/>
    <property type="match status" value="1"/>
</dbReference>
<dbReference type="Gene3D" id="3.40.50.1100">
    <property type="match status" value="2"/>
</dbReference>
<comment type="caution">
    <text evidence="4">The sequence shown here is derived from an EMBL/GenBank/DDBJ whole genome shotgun (WGS) entry which is preliminary data.</text>
</comment>
<dbReference type="PANTHER" id="PTHR43050">
    <property type="entry name" value="SERINE / THREONINE RACEMASE FAMILY MEMBER"/>
    <property type="match status" value="1"/>
</dbReference>
<name>A0ABX5CS98_9ALTE</name>
<dbReference type="InterPro" id="IPR001926">
    <property type="entry name" value="TrpB-like_PALP"/>
</dbReference>
<gene>
    <name evidence="4" type="ORF">C6Y39_05810</name>
</gene>
<evidence type="ECO:0000259" key="3">
    <source>
        <dbReference type="Pfam" id="PF00291"/>
    </source>
</evidence>
<dbReference type="PANTHER" id="PTHR43050:SF1">
    <property type="entry name" value="SERINE RACEMASE"/>
    <property type="match status" value="1"/>
</dbReference>
<dbReference type="EMBL" id="PVNO01000022">
    <property type="protein sequence ID" value="PRO69777.1"/>
    <property type="molecule type" value="Genomic_DNA"/>
</dbReference>
<sequence length="346" mass="37071">MRTPPSFDSIKLAYERIKNNVKKTPIVESSLLNQWMGNRILFKAECLQTIGAFKIRGAMNFLARLKEEGRLPKHVVANSSGNHAQAVAYAAAHFGVKATIFASETISPIKAAATQSYGAELKLFSTRLEADAAVKEASKAPDTVWIPPFNHEDIVSGQGTAALEALNEVGKVDAVFAPCGGGGLLSGTLLATRALQPNALVIGAEPAEANDASMSLQAGEIIALNHTPDTLADGAATPSVGDVTFPLLQELDDFYEVDELQIAYWTQWLHHLLKLHIEPTCAMTMAAVAAWAANTPPGQTALVILSGGNISQSSMAKIWERDFLLQPPILDFSETEELHETSEAKA</sequence>
<feature type="domain" description="Tryptophan synthase beta chain-like PALP" evidence="3">
    <location>
        <begin position="19"/>
        <end position="307"/>
    </location>
</feature>
<evidence type="ECO:0000313" key="5">
    <source>
        <dbReference type="Proteomes" id="UP000239539"/>
    </source>
</evidence>
<accession>A0ABX5CS98</accession>
<dbReference type="RefSeq" id="WP_105930362.1">
    <property type="nucleotide sequence ID" value="NZ_BTGH01000012.1"/>
</dbReference>
<evidence type="ECO:0000313" key="4">
    <source>
        <dbReference type="EMBL" id="PRO69777.1"/>
    </source>
</evidence>
<organism evidence="4 5">
    <name type="scientific">Alteromonas gracilis</name>
    <dbReference type="NCBI Taxonomy" id="1479524"/>
    <lineage>
        <taxon>Bacteria</taxon>
        <taxon>Pseudomonadati</taxon>
        <taxon>Pseudomonadota</taxon>
        <taxon>Gammaproteobacteria</taxon>
        <taxon>Alteromonadales</taxon>
        <taxon>Alteromonadaceae</taxon>
        <taxon>Alteromonas/Salinimonas group</taxon>
        <taxon>Alteromonas</taxon>
    </lineage>
</organism>
<dbReference type="SUPFAM" id="SSF53686">
    <property type="entry name" value="Tryptophan synthase beta subunit-like PLP-dependent enzymes"/>
    <property type="match status" value="1"/>
</dbReference>
<dbReference type="Proteomes" id="UP000239539">
    <property type="component" value="Unassembled WGS sequence"/>
</dbReference>
<proteinExistence type="predicted"/>
<keyword evidence="5" id="KW-1185">Reference proteome</keyword>